<keyword evidence="2" id="KW-1185">Reference proteome</keyword>
<gene>
    <name evidence="1" type="ORF">ACFQ03_12585</name>
</gene>
<accession>A0ABW3DD55</accession>
<dbReference type="PANTHER" id="PTHR37036:SF2">
    <property type="entry name" value="DUF1861 FAMILY PROTEIN"/>
    <property type="match status" value="1"/>
</dbReference>
<protein>
    <submittedName>
        <fullName evidence="1">DUF1861 family protein</fullName>
    </submittedName>
</protein>
<comment type="caution">
    <text evidence="1">The sequence shown here is derived from an EMBL/GenBank/DDBJ whole genome shotgun (WGS) entry which is preliminary data.</text>
</comment>
<reference evidence="2" key="1">
    <citation type="journal article" date="2019" name="Int. J. Syst. Evol. Microbiol.">
        <title>The Global Catalogue of Microorganisms (GCM) 10K type strain sequencing project: providing services to taxonomists for standard genome sequencing and annotation.</title>
        <authorList>
            <consortium name="The Broad Institute Genomics Platform"/>
            <consortium name="The Broad Institute Genome Sequencing Center for Infectious Disease"/>
            <person name="Wu L."/>
            <person name="Ma J."/>
        </authorList>
    </citation>
    <scope>NUCLEOTIDE SEQUENCE [LARGE SCALE GENOMIC DNA]</scope>
    <source>
        <strain evidence="2">CCUG 57263</strain>
    </source>
</reference>
<evidence type="ECO:0000313" key="1">
    <source>
        <dbReference type="EMBL" id="MFD0869990.1"/>
    </source>
</evidence>
<dbReference type="InterPro" id="IPR023296">
    <property type="entry name" value="Glyco_hydro_beta-prop_sf"/>
</dbReference>
<proteinExistence type="predicted"/>
<dbReference type="PANTHER" id="PTHR37036">
    <property type="match status" value="1"/>
</dbReference>
<dbReference type="InterPro" id="IPR015045">
    <property type="entry name" value="MPT-1-like_LmxM"/>
</dbReference>
<dbReference type="Gene3D" id="2.115.10.20">
    <property type="entry name" value="Glycosyl hydrolase domain, family 43"/>
    <property type="match status" value="1"/>
</dbReference>
<sequence length="320" mass="35658">MGELKNSGLKSCSVLLEAFRKGESKPYNAEKLLFGGVGDRDVYNISAPFEDDGEMVIAGRVEERNSEASEIYFFVMRDGRWVPREGAPGFELQDPFFTKISGELIFGGVETFPHPQREGELSWRTVFYRGKKVADLKPFFSGPDQMKDLRLVQLQDGKIGIFTRPQGDKGGRGKIGFTKINSLDELSQEVVLQAPLLQGQFSDEEWGGGNEVHLLSNGLLGILGHIAQFDERGDRHYYPMIFVFDPHTETHSDMEIIAERANFVEGPAKRPDLVDVVFSGGLIRHSDGTADLYAGISDAEAQKVTIKDPFAGYERQTKSK</sequence>
<dbReference type="RefSeq" id="WP_144937675.1">
    <property type="nucleotide sequence ID" value="NZ_JBHTIU010000039.1"/>
</dbReference>
<evidence type="ECO:0000313" key="2">
    <source>
        <dbReference type="Proteomes" id="UP001597120"/>
    </source>
</evidence>
<dbReference type="EMBL" id="JBHTIU010000039">
    <property type="protein sequence ID" value="MFD0869990.1"/>
    <property type="molecule type" value="Genomic_DNA"/>
</dbReference>
<organism evidence="1 2">
    <name type="scientific">Paenibacillus residui</name>
    <dbReference type="NCBI Taxonomy" id="629724"/>
    <lineage>
        <taxon>Bacteria</taxon>
        <taxon>Bacillati</taxon>
        <taxon>Bacillota</taxon>
        <taxon>Bacilli</taxon>
        <taxon>Bacillales</taxon>
        <taxon>Paenibacillaceae</taxon>
        <taxon>Paenibacillus</taxon>
    </lineage>
</organism>
<dbReference type="Proteomes" id="UP001597120">
    <property type="component" value="Unassembled WGS sequence"/>
</dbReference>
<dbReference type="SUPFAM" id="SSF75005">
    <property type="entry name" value="Arabinanase/levansucrase/invertase"/>
    <property type="match status" value="1"/>
</dbReference>
<dbReference type="Pfam" id="PF08950">
    <property type="entry name" value="DUF1861"/>
    <property type="match status" value="1"/>
</dbReference>
<name>A0ABW3DD55_9BACL</name>